<evidence type="ECO:0000256" key="3">
    <source>
        <dbReference type="ARBA" id="ARBA00022452"/>
    </source>
</evidence>
<dbReference type="PANTHER" id="PTHR30069:SF29">
    <property type="entry name" value="HEMOGLOBIN AND HEMOGLOBIN-HAPTOGLOBIN-BINDING PROTEIN 1-RELATED"/>
    <property type="match status" value="1"/>
</dbReference>
<comment type="caution">
    <text evidence="15">The sequence shown here is derived from an EMBL/GenBank/DDBJ whole genome shotgun (WGS) entry which is preliminary data.</text>
</comment>
<evidence type="ECO:0000256" key="11">
    <source>
        <dbReference type="RuleBase" id="RU003357"/>
    </source>
</evidence>
<evidence type="ECO:0000259" key="13">
    <source>
        <dbReference type="Pfam" id="PF00593"/>
    </source>
</evidence>
<comment type="similarity">
    <text evidence="10 11">Belongs to the TonB-dependent receptor family.</text>
</comment>
<evidence type="ECO:0000256" key="12">
    <source>
        <dbReference type="SAM" id="SignalP"/>
    </source>
</evidence>
<evidence type="ECO:0000313" key="16">
    <source>
        <dbReference type="Proteomes" id="UP000673975"/>
    </source>
</evidence>
<dbReference type="InterPro" id="IPR008969">
    <property type="entry name" value="CarboxyPept-like_regulatory"/>
</dbReference>
<feature type="signal peptide" evidence="12">
    <location>
        <begin position="1"/>
        <end position="23"/>
    </location>
</feature>
<dbReference type="SUPFAM" id="SSF49464">
    <property type="entry name" value="Carboxypeptidase regulatory domain-like"/>
    <property type="match status" value="1"/>
</dbReference>
<evidence type="ECO:0000313" key="15">
    <source>
        <dbReference type="EMBL" id="MBP3191211.1"/>
    </source>
</evidence>
<keyword evidence="2 10" id="KW-0813">Transport</keyword>
<dbReference type="Gene3D" id="2.60.40.1120">
    <property type="entry name" value="Carboxypeptidase-like, regulatory domain"/>
    <property type="match status" value="1"/>
</dbReference>
<evidence type="ECO:0000256" key="6">
    <source>
        <dbReference type="ARBA" id="ARBA00023077"/>
    </source>
</evidence>
<keyword evidence="4 10" id="KW-0812">Transmembrane</keyword>
<reference evidence="15" key="1">
    <citation type="submission" date="2021-02" db="EMBL/GenBank/DDBJ databases">
        <title>Natronogracilivirga saccharolytica gen. nov. sp. nov. a new anaerobic, haloalkiliphilic carbohydrate-fermenting bacterium from soda lake and proposing of Cyclonatronumiaceae fam. nov. in the phylum Balneolaeota.</title>
        <authorList>
            <person name="Zhilina T.N."/>
            <person name="Sorokin D.Y."/>
            <person name="Zavarzina D.G."/>
            <person name="Toshchakov S.V."/>
            <person name="Kublanov I.V."/>
        </authorList>
    </citation>
    <scope>NUCLEOTIDE SEQUENCE</scope>
    <source>
        <strain evidence="15">Z-1702</strain>
    </source>
</reference>
<keyword evidence="7 10" id="KW-0472">Membrane</keyword>
<evidence type="ECO:0000256" key="2">
    <source>
        <dbReference type="ARBA" id="ARBA00022448"/>
    </source>
</evidence>
<evidence type="ECO:0000256" key="5">
    <source>
        <dbReference type="ARBA" id="ARBA00022729"/>
    </source>
</evidence>
<evidence type="ECO:0000256" key="10">
    <source>
        <dbReference type="PROSITE-ProRule" id="PRU01360"/>
    </source>
</evidence>
<feature type="domain" description="TonB-dependent receptor-like beta-barrel" evidence="13">
    <location>
        <begin position="385"/>
        <end position="896"/>
    </location>
</feature>
<dbReference type="InterPro" id="IPR037066">
    <property type="entry name" value="Plug_dom_sf"/>
</dbReference>
<dbReference type="Gene3D" id="2.40.170.20">
    <property type="entry name" value="TonB-dependent receptor, beta-barrel domain"/>
    <property type="match status" value="1"/>
</dbReference>
<dbReference type="GO" id="GO:0015344">
    <property type="term" value="F:siderophore uptake transmembrane transporter activity"/>
    <property type="evidence" value="ECO:0007669"/>
    <property type="project" value="TreeGrafter"/>
</dbReference>
<dbReference type="InterPro" id="IPR039426">
    <property type="entry name" value="TonB-dep_rcpt-like"/>
</dbReference>
<protein>
    <submittedName>
        <fullName evidence="15">TonB-dependent receptor</fullName>
    </submittedName>
</protein>
<name>A0A8J7US52_9BACT</name>
<dbReference type="Pfam" id="PF07715">
    <property type="entry name" value="Plug"/>
    <property type="match status" value="1"/>
</dbReference>
<dbReference type="InterPro" id="IPR000531">
    <property type="entry name" value="Beta-barrel_TonB"/>
</dbReference>
<keyword evidence="8 15" id="KW-0675">Receptor</keyword>
<dbReference type="RefSeq" id="WP_210509490.1">
    <property type="nucleotide sequence ID" value="NZ_JAFIDN010000001.1"/>
</dbReference>
<proteinExistence type="inferred from homology"/>
<evidence type="ECO:0000256" key="4">
    <source>
        <dbReference type="ARBA" id="ARBA00022692"/>
    </source>
</evidence>
<dbReference type="GO" id="GO:0044718">
    <property type="term" value="P:siderophore transmembrane transport"/>
    <property type="evidence" value="ECO:0007669"/>
    <property type="project" value="TreeGrafter"/>
</dbReference>
<dbReference type="SUPFAM" id="SSF56935">
    <property type="entry name" value="Porins"/>
    <property type="match status" value="1"/>
</dbReference>
<organism evidence="15 16">
    <name type="scientific">Natronogracilivirga saccharolytica</name>
    <dbReference type="NCBI Taxonomy" id="2812953"/>
    <lineage>
        <taxon>Bacteria</taxon>
        <taxon>Pseudomonadati</taxon>
        <taxon>Balneolota</taxon>
        <taxon>Balneolia</taxon>
        <taxon>Balneolales</taxon>
        <taxon>Cyclonatronaceae</taxon>
        <taxon>Natronogracilivirga</taxon>
    </lineage>
</organism>
<dbReference type="PROSITE" id="PS52016">
    <property type="entry name" value="TONB_DEPENDENT_REC_3"/>
    <property type="match status" value="1"/>
</dbReference>
<dbReference type="Proteomes" id="UP000673975">
    <property type="component" value="Unassembled WGS sequence"/>
</dbReference>
<keyword evidence="16" id="KW-1185">Reference proteome</keyword>
<dbReference type="Pfam" id="PF00593">
    <property type="entry name" value="TonB_dep_Rec_b-barrel"/>
    <property type="match status" value="1"/>
</dbReference>
<keyword evidence="6 11" id="KW-0798">TonB box</keyword>
<dbReference type="EMBL" id="JAFIDN010000001">
    <property type="protein sequence ID" value="MBP3191211.1"/>
    <property type="molecule type" value="Genomic_DNA"/>
</dbReference>
<gene>
    <name evidence="15" type="ORF">NATSA_00900</name>
</gene>
<evidence type="ECO:0000256" key="9">
    <source>
        <dbReference type="ARBA" id="ARBA00023237"/>
    </source>
</evidence>
<dbReference type="Gene3D" id="2.170.130.10">
    <property type="entry name" value="TonB-dependent receptor, plug domain"/>
    <property type="match status" value="1"/>
</dbReference>
<feature type="domain" description="TonB-dependent receptor plug" evidence="14">
    <location>
        <begin position="125"/>
        <end position="221"/>
    </location>
</feature>
<evidence type="ECO:0000259" key="14">
    <source>
        <dbReference type="Pfam" id="PF07715"/>
    </source>
</evidence>
<evidence type="ECO:0000256" key="8">
    <source>
        <dbReference type="ARBA" id="ARBA00023170"/>
    </source>
</evidence>
<dbReference type="Pfam" id="PF13715">
    <property type="entry name" value="CarbopepD_reg_2"/>
    <property type="match status" value="1"/>
</dbReference>
<keyword evidence="3 10" id="KW-1134">Transmembrane beta strand</keyword>
<comment type="subcellular location">
    <subcellularLocation>
        <location evidence="1 10">Cell outer membrane</location>
        <topology evidence="1 10">Multi-pass membrane protein</topology>
    </subcellularLocation>
</comment>
<evidence type="ECO:0000256" key="7">
    <source>
        <dbReference type="ARBA" id="ARBA00023136"/>
    </source>
</evidence>
<accession>A0A8J7US52</accession>
<sequence>MKHLYRLHITLFLILFTAGTALAQAGFISGKVTDADDGEPLIGANVMIEGTDRGASTDLDGNFRILNVRPGTYTLVVRYIGYQTKFIEDVLVQSDLRTNLDIVLQEAVFEGQEIVVQATRDIVTRDRTSSESRVSREQLSAMPVQEVGDVLSLQAGVTQSSTGQIHIRGGRATEVAYIVDGIRVTDDFDRSLGVRIENQNIEELQVVSGAYNAEYGQAMSGIVNVTTRAGSNNYQGSIRTWAGDYLSADRHLYDGVAHNISDLRLSNQYNIEGSLSGPVMRDRLTFFVSGRYFETDGWFYGRNAYTPYGPMLEGTDDFGRPQFPRVPRDNPVNRFGDRIDGDLPWIDIINEDDNWIYYTDSGERDSTRVPMQQFNSFTGQYNLQWNVFRGLRLNLIGNYSIEEGDAGGGHNNRLVPGGVATFDRTRYYNNLRATITPSANTYMNFNAAMRTNHFEQRLFDDLNDPRYFNPDRISELPSRYAGGSGRFSIIGTDNYVEERTTTTYILKGDITSQINPVHQIKAGVEFQQDVIERDAFSLQPVGPNIDPLPDTDDLGVPIRDGRRREYYTRRPWLLSAFIQDRIEYESLIINAGLRFEYFEPNGRIPADSQDPDLFELPNDRHDDFWTSADPKFQLSPRLGVAYPISETGVIHFSYGYFLQLPEYERLYNGDRIVMPQTSGIFGVYGNPDLKPQQTIQYELGLQQQLIPGTVLEVSGFYRDIRDWISSGPTELTSNPGIRYGTWVNRDYANVKGVTATLTQQLGRRINMLFDYTFMVAEGTNSDPQAEFNAAVSRGDTTGTALTQMLQPLDWDRRHQLNATMFFASQNWGASLIGRYQSGEPYTADATYSTRTGITSLTYFEQNSLRKPDGLTFDINLYRGMEIGGATLRANLNIYNLLDTRNVNFVFADSGTADEPLPENQPAQIDPGYYDNPFFYTEPRRVQFGIEVSF</sequence>
<feature type="chain" id="PRO_5035213718" evidence="12">
    <location>
        <begin position="24"/>
        <end position="949"/>
    </location>
</feature>
<dbReference type="GO" id="GO:0009279">
    <property type="term" value="C:cell outer membrane"/>
    <property type="evidence" value="ECO:0007669"/>
    <property type="project" value="UniProtKB-SubCell"/>
</dbReference>
<evidence type="ECO:0000256" key="1">
    <source>
        <dbReference type="ARBA" id="ARBA00004571"/>
    </source>
</evidence>
<dbReference type="PANTHER" id="PTHR30069">
    <property type="entry name" value="TONB-DEPENDENT OUTER MEMBRANE RECEPTOR"/>
    <property type="match status" value="1"/>
</dbReference>
<keyword evidence="5 12" id="KW-0732">Signal</keyword>
<dbReference type="AlphaFoldDB" id="A0A8J7US52"/>
<dbReference type="InterPro" id="IPR036942">
    <property type="entry name" value="Beta-barrel_TonB_sf"/>
</dbReference>
<dbReference type="InterPro" id="IPR012910">
    <property type="entry name" value="Plug_dom"/>
</dbReference>
<keyword evidence="9 10" id="KW-0998">Cell outer membrane</keyword>